<dbReference type="EMBL" id="CP069045">
    <property type="protein sequence ID" value="QRD07693.1"/>
    <property type="molecule type" value="Genomic_DNA"/>
</dbReference>
<dbReference type="VEuPathDB" id="FungiDB:JI435_162500"/>
<proteinExistence type="predicted"/>
<evidence type="ECO:0000313" key="4">
    <source>
        <dbReference type="Proteomes" id="UP000663193"/>
    </source>
</evidence>
<dbReference type="KEGG" id="pno:SNOG_16250"/>
<keyword evidence="2" id="KW-0812">Transmembrane</keyword>
<keyword evidence="4" id="KW-1185">Reference proteome</keyword>
<dbReference type="Proteomes" id="UP000663193">
    <property type="component" value="Chromosome 23"/>
</dbReference>
<organism evidence="3 4">
    <name type="scientific">Phaeosphaeria nodorum (strain SN15 / ATCC MYA-4574 / FGSC 10173)</name>
    <name type="common">Glume blotch fungus</name>
    <name type="synonym">Parastagonospora nodorum</name>
    <dbReference type="NCBI Taxonomy" id="321614"/>
    <lineage>
        <taxon>Eukaryota</taxon>
        <taxon>Fungi</taxon>
        <taxon>Dikarya</taxon>
        <taxon>Ascomycota</taxon>
        <taxon>Pezizomycotina</taxon>
        <taxon>Dothideomycetes</taxon>
        <taxon>Pleosporomycetidae</taxon>
        <taxon>Pleosporales</taxon>
        <taxon>Pleosporineae</taxon>
        <taxon>Phaeosphaeriaceae</taxon>
        <taxon>Parastagonospora</taxon>
    </lineage>
</organism>
<evidence type="ECO:0000313" key="3">
    <source>
        <dbReference type="EMBL" id="QRD07693.1"/>
    </source>
</evidence>
<feature type="region of interest" description="Disordered" evidence="1">
    <location>
        <begin position="1"/>
        <end position="42"/>
    </location>
</feature>
<dbReference type="AlphaFoldDB" id="A0A7U2NRG5"/>
<feature type="transmembrane region" description="Helical" evidence="2">
    <location>
        <begin position="95"/>
        <end position="113"/>
    </location>
</feature>
<evidence type="ECO:0000256" key="1">
    <source>
        <dbReference type="SAM" id="MobiDB-lite"/>
    </source>
</evidence>
<keyword evidence="2" id="KW-1133">Transmembrane helix</keyword>
<protein>
    <submittedName>
        <fullName evidence="3">Uncharacterized protein</fullName>
    </submittedName>
</protein>
<gene>
    <name evidence="3" type="ORF">JI435_162500</name>
</gene>
<sequence>MSASRHAMSSALVPKQAAPSAPAPRMPISDKHTVELPASKSSSSVIYTKSARVLVNVSAPDGKGAPRRITVNITKTSPRRYQYTSWDAHQMAQDLVLLSILAIIASGFWWLFYSDPTTYGPRVDVRGPRPRR</sequence>
<evidence type="ECO:0000256" key="2">
    <source>
        <dbReference type="SAM" id="Phobius"/>
    </source>
</evidence>
<accession>A0A7U2NRG5</accession>
<name>A0A7U2NRG5_PHANO</name>
<reference evidence="4" key="1">
    <citation type="journal article" date="2021" name="BMC Genomics">
        <title>Chromosome-level genome assembly and manually-curated proteome of model necrotroph Parastagonospora nodorum Sn15 reveals a genome-wide trove of candidate effector homologs, and redundancy of virulence-related functions within an accessory chromosome.</title>
        <authorList>
            <person name="Bertazzoni S."/>
            <person name="Jones D.A.B."/>
            <person name="Phan H.T."/>
            <person name="Tan K.-C."/>
            <person name="Hane J.K."/>
        </authorList>
    </citation>
    <scope>NUCLEOTIDE SEQUENCE [LARGE SCALE GENOMIC DNA]</scope>
    <source>
        <strain evidence="4">SN15 / ATCC MYA-4574 / FGSC 10173)</strain>
    </source>
</reference>
<keyword evidence="2" id="KW-0472">Membrane</keyword>
<dbReference type="RefSeq" id="XP_001806375.1">
    <property type="nucleotide sequence ID" value="XM_001806323.1"/>
</dbReference>